<dbReference type="STRING" id="1401328.P856_316"/>
<keyword evidence="5" id="KW-1278">Translocase</keyword>
<evidence type="ECO:0000256" key="6">
    <source>
        <dbReference type="ARBA" id="ARBA00023136"/>
    </source>
</evidence>
<evidence type="ECO:0000256" key="4">
    <source>
        <dbReference type="ARBA" id="ARBA00022840"/>
    </source>
</evidence>
<dbReference type="InterPro" id="IPR003593">
    <property type="entry name" value="AAA+_ATPase"/>
</dbReference>
<dbReference type="Proteomes" id="UP000018700">
    <property type="component" value="Chromosome"/>
</dbReference>
<gene>
    <name evidence="8" type="primary">ccmA</name>
    <name evidence="8" type="ORF">P856_316</name>
</gene>
<dbReference type="AlphaFoldDB" id="V9TSH3"/>
<organism evidence="8 9">
    <name type="scientific">Candidatus Endolissoclinum faulkneri L5</name>
    <dbReference type="NCBI Taxonomy" id="1401328"/>
    <lineage>
        <taxon>Bacteria</taxon>
        <taxon>Pseudomonadati</taxon>
        <taxon>Pseudomonadota</taxon>
        <taxon>Alphaproteobacteria</taxon>
        <taxon>Rhodospirillales</taxon>
        <taxon>Rhodospirillaceae</taxon>
        <taxon>Candidatus Endolissoclinum</taxon>
    </lineage>
</organism>
<dbReference type="NCBIfam" id="TIGR01189">
    <property type="entry name" value="ccmA"/>
    <property type="match status" value="1"/>
</dbReference>
<dbReference type="Gene3D" id="3.40.50.300">
    <property type="entry name" value="P-loop containing nucleotide triphosphate hydrolases"/>
    <property type="match status" value="1"/>
</dbReference>
<reference evidence="8 9" key="1">
    <citation type="journal article" date="2013" name="PLoS ONE">
        <title>Bacterial endosymbiosis in a chordate host: long-term co-evolution and conservation of secondary metabolism.</title>
        <authorList>
            <person name="Kwan J.C."/>
            <person name="Schmidt E.W."/>
        </authorList>
    </citation>
    <scope>NUCLEOTIDE SEQUENCE [LARGE SCALE GENOMIC DNA]</scope>
    <source>
        <strain evidence="9">faulkneri L5</strain>
    </source>
</reference>
<proteinExistence type="predicted"/>
<dbReference type="GO" id="GO:0022857">
    <property type="term" value="F:transmembrane transporter activity"/>
    <property type="evidence" value="ECO:0007669"/>
    <property type="project" value="InterPro"/>
</dbReference>
<evidence type="ECO:0000313" key="8">
    <source>
        <dbReference type="EMBL" id="AHC73541.1"/>
    </source>
</evidence>
<evidence type="ECO:0000313" key="9">
    <source>
        <dbReference type="Proteomes" id="UP000018700"/>
    </source>
</evidence>
<dbReference type="PANTHER" id="PTHR43499:SF1">
    <property type="entry name" value="ABC TRANSPORTER I FAMILY MEMBER 1"/>
    <property type="match status" value="1"/>
</dbReference>
<keyword evidence="4 8" id="KW-0067">ATP-binding</keyword>
<dbReference type="PROSITE" id="PS50893">
    <property type="entry name" value="ABC_TRANSPORTER_2"/>
    <property type="match status" value="1"/>
</dbReference>
<dbReference type="GO" id="GO:0016887">
    <property type="term" value="F:ATP hydrolysis activity"/>
    <property type="evidence" value="ECO:0007669"/>
    <property type="project" value="InterPro"/>
</dbReference>
<dbReference type="GO" id="GO:0017004">
    <property type="term" value="P:cytochrome complex assembly"/>
    <property type="evidence" value="ECO:0007669"/>
    <property type="project" value="UniProtKB-KW"/>
</dbReference>
<dbReference type="OrthoDB" id="9800654at2"/>
<dbReference type="Pfam" id="PF00005">
    <property type="entry name" value="ABC_tran"/>
    <property type="match status" value="1"/>
</dbReference>
<sequence length="223" mass="24197">MIQIHPTPSCLTAREVSVFRSGKPIFTKLSTVIFPGQALRLVGPNGCGKSTVLRLFAGLLSPIKGNVYWANIPIKKDLSKHVNRVAYLGHKNAIKFSLTARENAKTLLTVSGRYSQSSLDRAFKMLELEHLAGLPAGLLSEGQRNRVSLARVIASFCPLWLLDEPTTGLDSAATNALENAISLHLSDGGMVIFATHSAINLGQDDKTLDPSDFACSLKLWEDI</sequence>
<accession>V9TSH3</accession>
<name>V9TSH3_9PROT</name>
<keyword evidence="1" id="KW-0813">Transport</keyword>
<dbReference type="PANTHER" id="PTHR43499">
    <property type="entry name" value="ABC TRANSPORTER I FAMILY MEMBER 1"/>
    <property type="match status" value="1"/>
</dbReference>
<keyword evidence="3" id="KW-0201">Cytochrome c-type biogenesis</keyword>
<feature type="domain" description="ABC transporter" evidence="7">
    <location>
        <begin position="11"/>
        <end position="220"/>
    </location>
</feature>
<keyword evidence="2" id="KW-0547">Nucleotide-binding</keyword>
<keyword evidence="6" id="KW-0472">Membrane</keyword>
<evidence type="ECO:0000259" key="7">
    <source>
        <dbReference type="PROSITE" id="PS50893"/>
    </source>
</evidence>
<protein>
    <submittedName>
        <fullName evidence="8">Heme ABC exporter, ATP-binding protein CcmA</fullName>
    </submittedName>
</protein>
<evidence type="ECO:0000256" key="5">
    <source>
        <dbReference type="ARBA" id="ARBA00022967"/>
    </source>
</evidence>
<dbReference type="EMBL" id="CP006745">
    <property type="protein sequence ID" value="AHC73541.1"/>
    <property type="molecule type" value="Genomic_DNA"/>
</dbReference>
<dbReference type="SUPFAM" id="SSF52540">
    <property type="entry name" value="P-loop containing nucleoside triphosphate hydrolases"/>
    <property type="match status" value="1"/>
</dbReference>
<keyword evidence="9" id="KW-1185">Reference proteome</keyword>
<dbReference type="KEGG" id="efk:P856_316"/>
<evidence type="ECO:0000256" key="2">
    <source>
        <dbReference type="ARBA" id="ARBA00022741"/>
    </source>
</evidence>
<dbReference type="eggNOG" id="COG4133">
    <property type="taxonomic scope" value="Bacteria"/>
</dbReference>
<dbReference type="GO" id="GO:0005524">
    <property type="term" value="F:ATP binding"/>
    <property type="evidence" value="ECO:0007669"/>
    <property type="project" value="UniProtKB-KW"/>
</dbReference>
<dbReference type="InterPro" id="IPR003439">
    <property type="entry name" value="ABC_transporter-like_ATP-bd"/>
</dbReference>
<dbReference type="RefSeq" id="WP_025300422.1">
    <property type="nucleotide sequence ID" value="NZ_CP006745.1"/>
</dbReference>
<evidence type="ECO:0000256" key="1">
    <source>
        <dbReference type="ARBA" id="ARBA00022448"/>
    </source>
</evidence>
<dbReference type="SMART" id="SM00382">
    <property type="entry name" value="AAA"/>
    <property type="match status" value="1"/>
</dbReference>
<dbReference type="HOGENOM" id="CLU_000604_1_2_5"/>
<dbReference type="InterPro" id="IPR027417">
    <property type="entry name" value="P-loop_NTPase"/>
</dbReference>
<evidence type="ECO:0000256" key="3">
    <source>
        <dbReference type="ARBA" id="ARBA00022748"/>
    </source>
</evidence>
<dbReference type="InterPro" id="IPR005895">
    <property type="entry name" value="ABC_transptr_haem_export_CcmA"/>
</dbReference>